<dbReference type="PANTHER" id="PTHR24304">
    <property type="entry name" value="CYTOCHROME P450 FAMILY 7"/>
    <property type="match status" value="1"/>
</dbReference>
<dbReference type="GO" id="GO:0016705">
    <property type="term" value="F:oxidoreductase activity, acting on paired donors, with incorporation or reduction of molecular oxygen"/>
    <property type="evidence" value="ECO:0007669"/>
    <property type="project" value="InterPro"/>
</dbReference>
<accession>A0AAW0R4R0</accession>
<organism evidence="8 9">
    <name type="scientific">Apiospora kogelbergensis</name>
    <dbReference type="NCBI Taxonomy" id="1337665"/>
    <lineage>
        <taxon>Eukaryota</taxon>
        <taxon>Fungi</taxon>
        <taxon>Dikarya</taxon>
        <taxon>Ascomycota</taxon>
        <taxon>Pezizomycotina</taxon>
        <taxon>Sordariomycetes</taxon>
        <taxon>Xylariomycetidae</taxon>
        <taxon>Amphisphaeriales</taxon>
        <taxon>Apiosporaceae</taxon>
        <taxon>Apiospora</taxon>
    </lineage>
</organism>
<evidence type="ECO:0000313" key="9">
    <source>
        <dbReference type="Proteomes" id="UP001392437"/>
    </source>
</evidence>
<name>A0AAW0R4R0_9PEZI</name>
<dbReference type="InterPro" id="IPR036396">
    <property type="entry name" value="Cyt_P450_sf"/>
</dbReference>
<dbReference type="GO" id="GO:0005506">
    <property type="term" value="F:iron ion binding"/>
    <property type="evidence" value="ECO:0007669"/>
    <property type="project" value="InterPro"/>
</dbReference>
<evidence type="ECO:0000256" key="4">
    <source>
        <dbReference type="ARBA" id="ARBA00022723"/>
    </source>
</evidence>
<protein>
    <submittedName>
        <fullName evidence="8">Cytochrome P450</fullName>
    </submittedName>
</protein>
<feature type="binding site" description="axial binding residue" evidence="7">
    <location>
        <position position="355"/>
    </location>
    <ligand>
        <name>heme</name>
        <dbReference type="ChEBI" id="CHEBI:30413"/>
    </ligand>
    <ligandPart>
        <name>Fe</name>
        <dbReference type="ChEBI" id="CHEBI:18248"/>
    </ligandPart>
</feature>
<evidence type="ECO:0000256" key="3">
    <source>
        <dbReference type="ARBA" id="ARBA00022617"/>
    </source>
</evidence>
<evidence type="ECO:0000256" key="7">
    <source>
        <dbReference type="PIRSR" id="PIRSR602403-1"/>
    </source>
</evidence>
<evidence type="ECO:0000256" key="5">
    <source>
        <dbReference type="ARBA" id="ARBA00023004"/>
    </source>
</evidence>
<keyword evidence="6" id="KW-0503">Monooxygenase</keyword>
<dbReference type="PRINTS" id="PR00465">
    <property type="entry name" value="EP450IV"/>
</dbReference>
<dbReference type="Proteomes" id="UP001392437">
    <property type="component" value="Unassembled WGS sequence"/>
</dbReference>
<evidence type="ECO:0000256" key="2">
    <source>
        <dbReference type="ARBA" id="ARBA00010617"/>
    </source>
</evidence>
<evidence type="ECO:0000256" key="1">
    <source>
        <dbReference type="ARBA" id="ARBA00001971"/>
    </source>
</evidence>
<keyword evidence="5 7" id="KW-0408">Iron</keyword>
<dbReference type="InterPro" id="IPR002403">
    <property type="entry name" value="Cyt_P450_E_grp-IV"/>
</dbReference>
<dbReference type="SUPFAM" id="SSF48264">
    <property type="entry name" value="Cytochrome P450"/>
    <property type="match status" value="1"/>
</dbReference>
<dbReference type="GO" id="GO:0020037">
    <property type="term" value="F:heme binding"/>
    <property type="evidence" value="ECO:0007669"/>
    <property type="project" value="InterPro"/>
</dbReference>
<keyword evidence="4 7" id="KW-0479">Metal-binding</keyword>
<keyword evidence="3 7" id="KW-0349">Heme</keyword>
<keyword evidence="9" id="KW-1185">Reference proteome</keyword>
<evidence type="ECO:0000256" key="6">
    <source>
        <dbReference type="ARBA" id="ARBA00023033"/>
    </source>
</evidence>
<dbReference type="AlphaFoldDB" id="A0AAW0R4R0"/>
<sequence>MGNTPLKGSTTDHAHRIHFHQARTSQKFLSNQHLWKLSSRYLQNLEEYLETVIKGTPSQQWIEFPDLYHFLQVHVTRAMIHSLMGSHLLETNSTFIEDFWTFDSHVPRLLRAFPRWMIPQAYQARDRLLETIKTWHAHAHAHADCTKLADDDPEWEPYFGSKLVRARQEYALKAHFMNADARASEDLGLLMASNGNAVPSVFWFIYESLKSNSSVRGSLSGEVAASTNHNGELDIQKLIRQPLLQSMYAEVLRLYVGIGTARQSDSEPFQLGGYQIPKREPFIIFSRHPALNSEAWAAAGRARAETAPLDEFYPERFLVPKTKNESGSSEKTGFDFSLEGLAGLWLPYGGGQRMCPGRHFAKNEIIGTFALLTREYDMELTGSARHQHTKPDLRWFPSGALPPVGKVPFRIRKRVHSTPRGL</sequence>
<comment type="cofactor">
    <cofactor evidence="1 7">
        <name>heme</name>
        <dbReference type="ChEBI" id="CHEBI:30413"/>
    </cofactor>
</comment>
<dbReference type="GO" id="GO:0008395">
    <property type="term" value="F:steroid hydroxylase activity"/>
    <property type="evidence" value="ECO:0007669"/>
    <property type="project" value="TreeGrafter"/>
</dbReference>
<keyword evidence="6" id="KW-0560">Oxidoreductase</keyword>
<gene>
    <name evidence="8" type="ORF">PG999_003896</name>
</gene>
<evidence type="ECO:0000313" key="8">
    <source>
        <dbReference type="EMBL" id="KAK8123978.1"/>
    </source>
</evidence>
<dbReference type="PANTHER" id="PTHR24304:SF2">
    <property type="entry name" value="24-HYDROXYCHOLESTEROL 7-ALPHA-HYDROXYLASE"/>
    <property type="match status" value="1"/>
</dbReference>
<reference evidence="8 9" key="1">
    <citation type="submission" date="2023-01" db="EMBL/GenBank/DDBJ databases">
        <title>Analysis of 21 Apiospora genomes using comparative genomics revels a genus with tremendous synthesis potential of carbohydrate active enzymes and secondary metabolites.</title>
        <authorList>
            <person name="Sorensen T."/>
        </authorList>
    </citation>
    <scope>NUCLEOTIDE SEQUENCE [LARGE SCALE GENOMIC DNA]</scope>
    <source>
        <strain evidence="8 9">CBS 117206</strain>
    </source>
</reference>
<dbReference type="InterPro" id="IPR050529">
    <property type="entry name" value="CYP450_sterol_14alpha_dmase"/>
</dbReference>
<proteinExistence type="inferred from homology"/>
<dbReference type="InterPro" id="IPR001128">
    <property type="entry name" value="Cyt_P450"/>
</dbReference>
<dbReference type="Gene3D" id="1.10.630.10">
    <property type="entry name" value="Cytochrome P450"/>
    <property type="match status" value="1"/>
</dbReference>
<comment type="caution">
    <text evidence="8">The sequence shown here is derived from an EMBL/GenBank/DDBJ whole genome shotgun (WGS) entry which is preliminary data.</text>
</comment>
<comment type="similarity">
    <text evidence="2">Belongs to the cytochrome P450 family.</text>
</comment>
<dbReference type="EMBL" id="JAQQWP010000003">
    <property type="protein sequence ID" value="KAK8123978.1"/>
    <property type="molecule type" value="Genomic_DNA"/>
</dbReference>
<dbReference type="Pfam" id="PF00067">
    <property type="entry name" value="p450"/>
    <property type="match status" value="1"/>
</dbReference>